<dbReference type="NCBIfam" id="TIGR02937">
    <property type="entry name" value="sigma70-ECF"/>
    <property type="match status" value="1"/>
</dbReference>
<proteinExistence type="predicted"/>
<dbReference type="Gene3D" id="1.10.10.10">
    <property type="entry name" value="Winged helix-like DNA-binding domain superfamily/Winged helix DNA-binding domain"/>
    <property type="match status" value="1"/>
</dbReference>
<dbReference type="SUPFAM" id="SSF54427">
    <property type="entry name" value="NTF2-like"/>
    <property type="match status" value="1"/>
</dbReference>
<feature type="domain" description="RNA polymerase sigma-70 region 2" evidence="2">
    <location>
        <begin position="15"/>
        <end position="78"/>
    </location>
</feature>
<dbReference type="InterPro" id="IPR032710">
    <property type="entry name" value="NTF2-like_dom_sf"/>
</dbReference>
<organism evidence="4 5">
    <name type="scientific">Labrys wisconsinensis</name>
    <dbReference type="NCBI Taxonomy" id="425677"/>
    <lineage>
        <taxon>Bacteria</taxon>
        <taxon>Pseudomonadati</taxon>
        <taxon>Pseudomonadota</taxon>
        <taxon>Alphaproteobacteria</taxon>
        <taxon>Hyphomicrobiales</taxon>
        <taxon>Xanthobacteraceae</taxon>
        <taxon>Labrys</taxon>
    </lineage>
</organism>
<evidence type="ECO:0000313" key="4">
    <source>
        <dbReference type="EMBL" id="MDQ0470690.1"/>
    </source>
</evidence>
<comment type="subunit">
    <text evidence="1">Interacts transiently with the RNA polymerase catalytic core formed by RpoA, RpoB, RpoC and RpoZ (2 alpha, 1 beta, 1 beta' and 1 omega subunit) to form the RNA polymerase holoenzyme that can initiate transcription.</text>
</comment>
<dbReference type="EMBL" id="JAUSVX010000006">
    <property type="protein sequence ID" value="MDQ0470690.1"/>
    <property type="molecule type" value="Genomic_DNA"/>
</dbReference>
<reference evidence="4 5" key="1">
    <citation type="submission" date="2023-07" db="EMBL/GenBank/DDBJ databases">
        <title>Genomic Encyclopedia of Type Strains, Phase IV (KMG-IV): sequencing the most valuable type-strain genomes for metagenomic binning, comparative biology and taxonomic classification.</title>
        <authorList>
            <person name="Goeker M."/>
        </authorList>
    </citation>
    <scope>NUCLEOTIDE SEQUENCE [LARGE SCALE GENOMIC DNA]</scope>
    <source>
        <strain evidence="4 5">DSM 19619</strain>
    </source>
</reference>
<evidence type="ECO:0000313" key="5">
    <source>
        <dbReference type="Proteomes" id="UP001242480"/>
    </source>
</evidence>
<accession>A0ABU0J8T4</accession>
<dbReference type="InterPro" id="IPR013324">
    <property type="entry name" value="RNA_pol_sigma_r3/r4-like"/>
</dbReference>
<comment type="caution">
    <text evidence="4">The sequence shown here is derived from an EMBL/GenBank/DDBJ whole genome shotgun (WGS) entry which is preliminary data.</text>
</comment>
<dbReference type="InterPro" id="IPR014284">
    <property type="entry name" value="RNA_pol_sigma-70_dom"/>
</dbReference>
<evidence type="ECO:0000259" key="2">
    <source>
        <dbReference type="Pfam" id="PF04542"/>
    </source>
</evidence>
<dbReference type="RefSeq" id="WP_307274854.1">
    <property type="nucleotide sequence ID" value="NZ_JAUSVX010000006.1"/>
</dbReference>
<dbReference type="NCBIfam" id="NF007214">
    <property type="entry name" value="PRK09636.1"/>
    <property type="match status" value="1"/>
</dbReference>
<dbReference type="SUPFAM" id="SSF88946">
    <property type="entry name" value="Sigma2 domain of RNA polymerase sigma factors"/>
    <property type="match status" value="1"/>
</dbReference>
<protein>
    <submittedName>
        <fullName evidence="4">RNA polymerase sigma-70 factor (ECF subfamily)</fullName>
    </submittedName>
</protein>
<evidence type="ECO:0000259" key="3">
    <source>
        <dbReference type="Pfam" id="PF08281"/>
    </source>
</evidence>
<dbReference type="SUPFAM" id="SSF88659">
    <property type="entry name" value="Sigma3 and sigma4 domains of RNA polymerase sigma factors"/>
    <property type="match status" value="1"/>
</dbReference>
<keyword evidence="5" id="KW-1185">Reference proteome</keyword>
<dbReference type="Pfam" id="PF04542">
    <property type="entry name" value="Sigma70_r2"/>
    <property type="match status" value="1"/>
</dbReference>
<dbReference type="Gene3D" id="1.10.1740.10">
    <property type="match status" value="1"/>
</dbReference>
<name>A0ABU0J8T4_9HYPH</name>
<dbReference type="InterPro" id="IPR052704">
    <property type="entry name" value="ECF_Sigma-70_Domain"/>
</dbReference>
<evidence type="ECO:0000256" key="1">
    <source>
        <dbReference type="ARBA" id="ARBA00011344"/>
    </source>
</evidence>
<gene>
    <name evidence="4" type="ORF">QO011_003709</name>
</gene>
<dbReference type="InterPro" id="IPR036388">
    <property type="entry name" value="WH-like_DNA-bd_sf"/>
</dbReference>
<dbReference type="Pfam" id="PF08281">
    <property type="entry name" value="Sigma70_r4_2"/>
    <property type="match status" value="1"/>
</dbReference>
<dbReference type="InterPro" id="IPR013249">
    <property type="entry name" value="RNA_pol_sigma70_r4_t2"/>
</dbReference>
<dbReference type="PANTHER" id="PTHR30173:SF43">
    <property type="entry name" value="ECF RNA POLYMERASE SIGMA FACTOR SIGI-RELATED"/>
    <property type="match status" value="1"/>
</dbReference>
<sequence>MSARAMADADGTAAFEPHRPRLFRLAYRMLGSVADAQDAVQEAWLRWQAADRAVVANAGAFLARTVTRLCLDQLKSAQARRETYVGPWLPEPLIEAAGTADQAAGEAGLDLSVTLMLALERLSPLERAAFLLHDVFDASFEEVAAAIGRTPVACRQMAARARRHVREARPRFAVASDEGERIARAFHQATVSGDAGTLARILAEGVVLTSDGGGKVLALLNPIAGRDKVQRFFLSVAEKIAGHGLGSPAMRMRWINGSPGLVQRWPDGTLQTTTLDVAEGRIVAIHIVRNPDKLRHIEPPT</sequence>
<dbReference type="InterPro" id="IPR013325">
    <property type="entry name" value="RNA_pol_sigma_r2"/>
</dbReference>
<dbReference type="PANTHER" id="PTHR30173">
    <property type="entry name" value="SIGMA 19 FACTOR"/>
    <property type="match status" value="1"/>
</dbReference>
<dbReference type="Proteomes" id="UP001242480">
    <property type="component" value="Unassembled WGS sequence"/>
</dbReference>
<dbReference type="InterPro" id="IPR007627">
    <property type="entry name" value="RNA_pol_sigma70_r2"/>
</dbReference>
<feature type="domain" description="RNA polymerase sigma factor 70 region 4 type 2" evidence="3">
    <location>
        <begin position="115"/>
        <end position="164"/>
    </location>
</feature>